<dbReference type="CDD" id="cd03801">
    <property type="entry name" value="GT4_PimA-like"/>
    <property type="match status" value="1"/>
</dbReference>
<comment type="caution">
    <text evidence="2">The sequence shown here is derived from an EMBL/GenBank/DDBJ whole genome shotgun (WGS) entry which is preliminary data.</text>
</comment>
<evidence type="ECO:0000313" key="2">
    <source>
        <dbReference type="EMBL" id="RCK48330.1"/>
    </source>
</evidence>
<dbReference type="SUPFAM" id="SSF53756">
    <property type="entry name" value="UDP-Glycosyltransferase/glycogen phosphorylase"/>
    <property type="match status" value="1"/>
</dbReference>
<dbReference type="Gene3D" id="3.40.50.2000">
    <property type="entry name" value="Glycogen Phosphorylase B"/>
    <property type="match status" value="2"/>
</dbReference>
<accession>A0A367X5G6</accession>
<feature type="domain" description="Glycosyl transferase family 1" evidence="1">
    <location>
        <begin position="192"/>
        <end position="337"/>
    </location>
</feature>
<dbReference type="OrthoDB" id="9790710at2"/>
<evidence type="ECO:0000259" key="1">
    <source>
        <dbReference type="Pfam" id="PF00534"/>
    </source>
</evidence>
<evidence type="ECO:0000313" key="3">
    <source>
        <dbReference type="Proteomes" id="UP000252517"/>
    </source>
</evidence>
<dbReference type="InterPro" id="IPR050194">
    <property type="entry name" value="Glycosyltransferase_grp1"/>
</dbReference>
<dbReference type="RefSeq" id="WP_114089034.1">
    <property type="nucleotide sequence ID" value="NZ_JPWH01000011.1"/>
</dbReference>
<gene>
    <name evidence="2" type="ORF">TH25_14825</name>
</gene>
<dbReference type="AlphaFoldDB" id="A0A367X5G6"/>
<sequence>MKIALISNLIPPYRYHAHQILAWRVKADGGALRIFRTHKNEPQRNWADPSGLFSQVILPGIHVPLGENRSLALTASPAPSLAQFEPDIVILAGFGSAMWQAHKWCRKYNIPYIIRFDGWAGSDAVFKNPLRNKMRRDILAHAHAGMAASIPGAKWFAANGLKADQIAIIPIAPSFTLPATDLPVWQHRAYDLLWCGRPTAAKGFDLFLKLAAQLAQNQTVTTIAIAGIAPQDHAAVQAKITQAGIAALSTFIPVVPPGDLARIYGSAKLFVLPSYSDAYGVAVIEAIVCGTVAMASDQTGCAHDVLVNGETMLPQPTSADQLNRWINISTRLLKNPAFRARHLAQQQAAIARNTADTIAAQTLRICQQVLATQQ</sequence>
<name>A0A367X5G6_9PROT</name>
<dbReference type="Pfam" id="PF00534">
    <property type="entry name" value="Glycos_transf_1"/>
    <property type="match status" value="1"/>
</dbReference>
<dbReference type="GO" id="GO:0016757">
    <property type="term" value="F:glycosyltransferase activity"/>
    <property type="evidence" value="ECO:0007669"/>
    <property type="project" value="InterPro"/>
</dbReference>
<dbReference type="PANTHER" id="PTHR45947:SF3">
    <property type="entry name" value="SULFOQUINOVOSYL TRANSFERASE SQD2"/>
    <property type="match status" value="1"/>
</dbReference>
<dbReference type="Proteomes" id="UP000252517">
    <property type="component" value="Unassembled WGS sequence"/>
</dbReference>
<proteinExistence type="predicted"/>
<dbReference type="PANTHER" id="PTHR45947">
    <property type="entry name" value="SULFOQUINOVOSYL TRANSFERASE SQD2"/>
    <property type="match status" value="1"/>
</dbReference>
<organism evidence="2 3">
    <name type="scientific">Thalassospira profundimaris</name>
    <dbReference type="NCBI Taxonomy" id="502049"/>
    <lineage>
        <taxon>Bacteria</taxon>
        <taxon>Pseudomonadati</taxon>
        <taxon>Pseudomonadota</taxon>
        <taxon>Alphaproteobacteria</taxon>
        <taxon>Rhodospirillales</taxon>
        <taxon>Thalassospiraceae</taxon>
        <taxon>Thalassospira</taxon>
    </lineage>
</organism>
<dbReference type="EMBL" id="JPWH01000011">
    <property type="protein sequence ID" value="RCK48330.1"/>
    <property type="molecule type" value="Genomic_DNA"/>
</dbReference>
<protein>
    <recommendedName>
        <fullName evidence="1">Glycosyl transferase family 1 domain-containing protein</fullName>
    </recommendedName>
</protein>
<dbReference type="InterPro" id="IPR001296">
    <property type="entry name" value="Glyco_trans_1"/>
</dbReference>
<reference evidence="2 3" key="1">
    <citation type="submission" date="2014-07" db="EMBL/GenBank/DDBJ databases">
        <title>Draft genome sequence of Thalassospira profundimaris S25-3-2.</title>
        <authorList>
            <person name="Lai Q."/>
            <person name="Shao Z."/>
        </authorList>
    </citation>
    <scope>NUCLEOTIDE SEQUENCE [LARGE SCALE GENOMIC DNA]</scope>
    <source>
        <strain evidence="2 3">S25-3-2</strain>
    </source>
</reference>